<dbReference type="RefSeq" id="XP_014145957.1">
    <property type="nucleotide sequence ID" value="XM_014290482.1"/>
</dbReference>
<evidence type="ECO:0000313" key="1">
    <source>
        <dbReference type="EMBL" id="KNC72055.1"/>
    </source>
</evidence>
<proteinExistence type="predicted"/>
<dbReference type="EMBL" id="KQ247646">
    <property type="protein sequence ID" value="KNC72055.1"/>
    <property type="molecule type" value="Genomic_DNA"/>
</dbReference>
<name>A0A0L0F5R9_9EUKA</name>
<reference evidence="1 2" key="1">
    <citation type="submission" date="2011-02" db="EMBL/GenBank/DDBJ databases">
        <title>The Genome Sequence of Sphaeroforma arctica JP610.</title>
        <authorList>
            <consortium name="The Broad Institute Genome Sequencing Platform"/>
            <person name="Russ C."/>
            <person name="Cuomo C."/>
            <person name="Young S.K."/>
            <person name="Zeng Q."/>
            <person name="Gargeya S."/>
            <person name="Alvarado L."/>
            <person name="Berlin A."/>
            <person name="Chapman S.B."/>
            <person name="Chen Z."/>
            <person name="Freedman E."/>
            <person name="Gellesch M."/>
            <person name="Goldberg J."/>
            <person name="Griggs A."/>
            <person name="Gujja S."/>
            <person name="Heilman E."/>
            <person name="Heiman D."/>
            <person name="Howarth C."/>
            <person name="Mehta T."/>
            <person name="Neiman D."/>
            <person name="Pearson M."/>
            <person name="Roberts A."/>
            <person name="Saif S."/>
            <person name="Shea T."/>
            <person name="Shenoy N."/>
            <person name="Sisk P."/>
            <person name="Stolte C."/>
            <person name="Sykes S."/>
            <person name="White J."/>
            <person name="Yandava C."/>
            <person name="Burger G."/>
            <person name="Gray M.W."/>
            <person name="Holland P.W.H."/>
            <person name="King N."/>
            <person name="Lang F.B.F."/>
            <person name="Roger A.J."/>
            <person name="Ruiz-Trillo I."/>
            <person name="Haas B."/>
            <person name="Nusbaum C."/>
            <person name="Birren B."/>
        </authorList>
    </citation>
    <scope>NUCLEOTIDE SEQUENCE [LARGE SCALE GENOMIC DNA]</scope>
    <source>
        <strain evidence="1 2">JP610</strain>
    </source>
</reference>
<protein>
    <submittedName>
        <fullName evidence="1">Uncharacterized protein</fullName>
    </submittedName>
</protein>
<dbReference type="GO" id="GO:0008374">
    <property type="term" value="F:O-acyltransferase activity"/>
    <property type="evidence" value="ECO:0007669"/>
    <property type="project" value="InterPro"/>
</dbReference>
<evidence type="ECO:0000313" key="2">
    <source>
        <dbReference type="Proteomes" id="UP000054560"/>
    </source>
</evidence>
<sequence>PDFDDKSVQEGNKMPNVSFSELLDFLSTTHPDMAPIVASMSFGYSEDVAPNNDLESKWYNGLEIELPNAPNMTYYHIYGQGKPTERAYAYQVQC</sequence>
<feature type="non-terminal residue" evidence="1">
    <location>
        <position position="1"/>
    </location>
</feature>
<organism evidence="1 2">
    <name type="scientific">Sphaeroforma arctica JP610</name>
    <dbReference type="NCBI Taxonomy" id="667725"/>
    <lineage>
        <taxon>Eukaryota</taxon>
        <taxon>Ichthyosporea</taxon>
        <taxon>Ichthyophonida</taxon>
        <taxon>Sphaeroforma</taxon>
    </lineage>
</organism>
<dbReference type="InterPro" id="IPR003386">
    <property type="entry name" value="LACT/PDAT_acylTrfase"/>
</dbReference>
<dbReference type="STRING" id="667725.A0A0L0F5R9"/>
<dbReference type="Pfam" id="PF02450">
    <property type="entry name" value="LCAT"/>
    <property type="match status" value="1"/>
</dbReference>
<dbReference type="Proteomes" id="UP000054560">
    <property type="component" value="Unassembled WGS sequence"/>
</dbReference>
<accession>A0A0L0F5R9</accession>
<dbReference type="GO" id="GO:0006629">
    <property type="term" value="P:lipid metabolic process"/>
    <property type="evidence" value="ECO:0007669"/>
    <property type="project" value="InterPro"/>
</dbReference>
<keyword evidence="2" id="KW-1185">Reference proteome</keyword>
<dbReference type="GeneID" id="25915900"/>
<dbReference type="AlphaFoldDB" id="A0A0L0F5R9"/>
<dbReference type="OrthoDB" id="190846at2759"/>
<gene>
    <name evidence="1" type="ORF">SARC_15396</name>
</gene>